<evidence type="ECO:0000256" key="2">
    <source>
        <dbReference type="SAM" id="Phobius"/>
    </source>
</evidence>
<feature type="transmembrane region" description="Helical" evidence="2">
    <location>
        <begin position="179"/>
        <end position="204"/>
    </location>
</feature>
<comment type="caution">
    <text evidence="3">The sequence shown here is derived from an EMBL/GenBank/DDBJ whole genome shotgun (WGS) entry which is preliminary data.</text>
</comment>
<feature type="region of interest" description="Disordered" evidence="1">
    <location>
        <begin position="1"/>
        <end position="32"/>
    </location>
</feature>
<organism evidence="3 4">
    <name type="scientific">Geosmithia morbida</name>
    <dbReference type="NCBI Taxonomy" id="1094350"/>
    <lineage>
        <taxon>Eukaryota</taxon>
        <taxon>Fungi</taxon>
        <taxon>Dikarya</taxon>
        <taxon>Ascomycota</taxon>
        <taxon>Pezizomycotina</taxon>
        <taxon>Sordariomycetes</taxon>
        <taxon>Hypocreomycetidae</taxon>
        <taxon>Hypocreales</taxon>
        <taxon>Bionectriaceae</taxon>
        <taxon>Geosmithia</taxon>
    </lineage>
</organism>
<keyword evidence="2" id="KW-0812">Transmembrane</keyword>
<keyword evidence="4" id="KW-1185">Reference proteome</keyword>
<feature type="compositionally biased region" description="Acidic residues" evidence="1">
    <location>
        <begin position="17"/>
        <end position="32"/>
    </location>
</feature>
<evidence type="ECO:0000313" key="4">
    <source>
        <dbReference type="Proteomes" id="UP000749293"/>
    </source>
</evidence>
<feature type="transmembrane region" description="Helical" evidence="2">
    <location>
        <begin position="147"/>
        <end position="167"/>
    </location>
</feature>
<gene>
    <name evidence="3" type="ORF">GMORB2_6445</name>
</gene>
<reference evidence="3" key="1">
    <citation type="submission" date="2020-03" db="EMBL/GenBank/DDBJ databases">
        <title>Site-based positive gene gene selection in Geosmithia morbida across the United States reveals a broad range of putative effectors and factors for local host and environmental adapation.</title>
        <authorList>
            <person name="Onufrak A."/>
            <person name="Murdoch R.W."/>
            <person name="Gazis R."/>
            <person name="Huff M."/>
            <person name="Staton M."/>
            <person name="Klingeman W."/>
            <person name="Hadziabdic D."/>
        </authorList>
    </citation>
    <scope>NUCLEOTIDE SEQUENCE</scope>
    <source>
        <strain evidence="3">1262</strain>
    </source>
</reference>
<evidence type="ECO:0000313" key="3">
    <source>
        <dbReference type="EMBL" id="KAF4123744.1"/>
    </source>
</evidence>
<dbReference type="Proteomes" id="UP000749293">
    <property type="component" value="Unassembled WGS sequence"/>
</dbReference>
<sequence>MDIPSARLRRTFRYPADESDDDSQPEAMDEEEQEDFIRRLAIENTSQNALFARVLTVVPILSSIPYIPSLFRPATTLLSLLSITCLLSTALLTYRLPYTLTGMPVLDDRRASGHHSKNKNKDKIKMGGGGGGRTVGAGAGDSPLDRYLPYLNGALAILLILVGLVVPRSSAAAAASLHSAVVASCLPALIYGVVVVAKVVMAGVDPEEQLSSLKYQYRGA</sequence>
<dbReference type="AlphaFoldDB" id="A0A9P4YXS2"/>
<protein>
    <submittedName>
        <fullName evidence="3">Uncharacterized protein</fullName>
    </submittedName>
</protein>
<dbReference type="RefSeq" id="XP_035322396.1">
    <property type="nucleotide sequence ID" value="XM_035468415.1"/>
</dbReference>
<dbReference type="EMBL" id="JAANYQ010000006">
    <property type="protein sequence ID" value="KAF4123744.1"/>
    <property type="molecule type" value="Genomic_DNA"/>
</dbReference>
<keyword evidence="2" id="KW-1133">Transmembrane helix</keyword>
<accession>A0A9P4YXS2</accession>
<keyword evidence="2" id="KW-0472">Membrane</keyword>
<evidence type="ECO:0000256" key="1">
    <source>
        <dbReference type="SAM" id="MobiDB-lite"/>
    </source>
</evidence>
<proteinExistence type="predicted"/>
<dbReference type="GeneID" id="55972670"/>
<feature type="transmembrane region" description="Helical" evidence="2">
    <location>
        <begin position="74"/>
        <end position="94"/>
    </location>
</feature>
<dbReference type="OrthoDB" id="3358048at2759"/>
<feature type="region of interest" description="Disordered" evidence="1">
    <location>
        <begin position="109"/>
        <end position="130"/>
    </location>
</feature>
<name>A0A9P4YXS2_9HYPO</name>